<dbReference type="VEuPathDB" id="VectorBase:HLOH_047772"/>
<dbReference type="AlphaFoldDB" id="A0A9J6FMF9"/>
<keyword evidence="3" id="KW-1185">Reference proteome</keyword>
<name>A0A9J6FMF9_HAELO</name>
<reference evidence="2 3" key="1">
    <citation type="journal article" date="2020" name="Cell">
        <title>Large-Scale Comparative Analyses of Tick Genomes Elucidate Their Genetic Diversity and Vector Capacities.</title>
        <authorList>
            <consortium name="Tick Genome and Microbiome Consortium (TIGMIC)"/>
            <person name="Jia N."/>
            <person name="Wang J."/>
            <person name="Shi W."/>
            <person name="Du L."/>
            <person name="Sun Y."/>
            <person name="Zhan W."/>
            <person name="Jiang J.F."/>
            <person name="Wang Q."/>
            <person name="Zhang B."/>
            <person name="Ji P."/>
            <person name="Bell-Sakyi L."/>
            <person name="Cui X.M."/>
            <person name="Yuan T.T."/>
            <person name="Jiang B.G."/>
            <person name="Yang W.F."/>
            <person name="Lam T.T."/>
            <person name="Chang Q.C."/>
            <person name="Ding S.J."/>
            <person name="Wang X.J."/>
            <person name="Zhu J.G."/>
            <person name="Ruan X.D."/>
            <person name="Zhao L."/>
            <person name="Wei J.T."/>
            <person name="Ye R.Z."/>
            <person name="Que T.C."/>
            <person name="Du C.H."/>
            <person name="Zhou Y.H."/>
            <person name="Cheng J.X."/>
            <person name="Dai P.F."/>
            <person name="Guo W.B."/>
            <person name="Han X.H."/>
            <person name="Huang E.J."/>
            <person name="Li L.F."/>
            <person name="Wei W."/>
            <person name="Gao Y.C."/>
            <person name="Liu J.Z."/>
            <person name="Shao H.Z."/>
            <person name="Wang X."/>
            <person name="Wang C.C."/>
            <person name="Yang T.C."/>
            <person name="Huo Q.B."/>
            <person name="Li W."/>
            <person name="Chen H.Y."/>
            <person name="Chen S.E."/>
            <person name="Zhou L.G."/>
            <person name="Ni X.B."/>
            <person name="Tian J.H."/>
            <person name="Sheng Y."/>
            <person name="Liu T."/>
            <person name="Pan Y.S."/>
            <person name="Xia L.Y."/>
            <person name="Li J."/>
            <person name="Zhao F."/>
            <person name="Cao W.C."/>
        </authorList>
    </citation>
    <scope>NUCLEOTIDE SEQUENCE [LARGE SCALE GENOMIC DNA]</scope>
    <source>
        <strain evidence="2">HaeL-2018</strain>
    </source>
</reference>
<gene>
    <name evidence="2" type="ORF">HPB48_004009</name>
</gene>
<dbReference type="OMA" id="IRPTWSE"/>
<dbReference type="InterPro" id="IPR048365">
    <property type="entry name" value="TNP-like_RNaseH_N"/>
</dbReference>
<dbReference type="EMBL" id="JABSTR010000004">
    <property type="protein sequence ID" value="KAH9367414.1"/>
    <property type="molecule type" value="Genomic_DNA"/>
</dbReference>
<evidence type="ECO:0000313" key="3">
    <source>
        <dbReference type="Proteomes" id="UP000821853"/>
    </source>
</evidence>
<dbReference type="Pfam" id="PF21787">
    <property type="entry name" value="TNP-like_RNaseH_N"/>
    <property type="match status" value="1"/>
</dbReference>
<accession>A0A9J6FMF9</accession>
<sequence>MARERAGTQTKKKNERLRRTVDSYKELLKLKEAAHVSAFLEVTSDAEKGNAKALLIVDQVKNYQKKKPQWSETTLKHSIVLRNLQTKAYEYLRSEDLLRLPCNKTIQKYIGAVSVEVGFTQLVRCRLETQIQTFETPQSKVCSLLIDEMRIRQKLQYHKQRDAFIGDVDMGAELQHLVES</sequence>
<proteinExistence type="predicted"/>
<dbReference type="Proteomes" id="UP000821853">
    <property type="component" value="Chromosome 2"/>
</dbReference>
<evidence type="ECO:0000259" key="1">
    <source>
        <dbReference type="Pfam" id="PF21787"/>
    </source>
</evidence>
<dbReference type="OrthoDB" id="6514146at2759"/>
<feature type="domain" description="Transposable element P transposase-like RNase H" evidence="1">
    <location>
        <begin position="116"/>
        <end position="173"/>
    </location>
</feature>
<evidence type="ECO:0000313" key="2">
    <source>
        <dbReference type="EMBL" id="KAH9367414.1"/>
    </source>
</evidence>
<comment type="caution">
    <text evidence="2">The sequence shown here is derived from an EMBL/GenBank/DDBJ whole genome shotgun (WGS) entry which is preliminary data.</text>
</comment>
<organism evidence="2 3">
    <name type="scientific">Haemaphysalis longicornis</name>
    <name type="common">Bush tick</name>
    <dbReference type="NCBI Taxonomy" id="44386"/>
    <lineage>
        <taxon>Eukaryota</taxon>
        <taxon>Metazoa</taxon>
        <taxon>Ecdysozoa</taxon>
        <taxon>Arthropoda</taxon>
        <taxon>Chelicerata</taxon>
        <taxon>Arachnida</taxon>
        <taxon>Acari</taxon>
        <taxon>Parasitiformes</taxon>
        <taxon>Ixodida</taxon>
        <taxon>Ixodoidea</taxon>
        <taxon>Ixodidae</taxon>
        <taxon>Haemaphysalinae</taxon>
        <taxon>Haemaphysalis</taxon>
    </lineage>
</organism>
<protein>
    <recommendedName>
        <fullName evidence="1">Transposable element P transposase-like RNase H domain-containing protein</fullName>
    </recommendedName>
</protein>